<dbReference type="AlphaFoldDB" id="A0A517MJB4"/>
<evidence type="ECO:0000256" key="4">
    <source>
        <dbReference type="PROSITE-ProRule" id="PRU00433"/>
    </source>
</evidence>
<dbReference type="GO" id="GO:0020037">
    <property type="term" value="F:heme binding"/>
    <property type="evidence" value="ECO:0007669"/>
    <property type="project" value="InterPro"/>
</dbReference>
<evidence type="ECO:0000256" key="1">
    <source>
        <dbReference type="ARBA" id="ARBA00022617"/>
    </source>
</evidence>
<dbReference type="InterPro" id="IPR013043">
    <property type="entry name" value="DUF1595"/>
</dbReference>
<dbReference type="GO" id="GO:0009055">
    <property type="term" value="F:electron transfer activity"/>
    <property type="evidence" value="ECO:0007669"/>
    <property type="project" value="InterPro"/>
</dbReference>
<reference evidence="8 9" key="1">
    <citation type="submission" date="2019-02" db="EMBL/GenBank/DDBJ databases">
        <title>Deep-cultivation of Planctomycetes and their phenomic and genomic characterization uncovers novel biology.</title>
        <authorList>
            <person name="Wiegand S."/>
            <person name="Jogler M."/>
            <person name="Boedeker C."/>
            <person name="Pinto D."/>
            <person name="Vollmers J."/>
            <person name="Rivas-Marin E."/>
            <person name="Kohn T."/>
            <person name="Peeters S.H."/>
            <person name="Heuer A."/>
            <person name="Rast P."/>
            <person name="Oberbeckmann S."/>
            <person name="Bunk B."/>
            <person name="Jeske O."/>
            <person name="Meyerdierks A."/>
            <person name="Storesund J.E."/>
            <person name="Kallscheuer N."/>
            <person name="Luecker S."/>
            <person name="Lage O.M."/>
            <person name="Pohl T."/>
            <person name="Merkel B.J."/>
            <person name="Hornburger P."/>
            <person name="Mueller R.-W."/>
            <person name="Bruemmer F."/>
            <person name="Labrenz M."/>
            <person name="Spormann A.M."/>
            <person name="Op den Camp H."/>
            <person name="Overmann J."/>
            <person name="Amann R."/>
            <person name="Jetten M.S.M."/>
            <person name="Mascher T."/>
            <person name="Medema M.H."/>
            <person name="Devos D.P."/>
            <person name="Kaster A.-K."/>
            <person name="Ovreas L."/>
            <person name="Rohde M."/>
            <person name="Galperin M.Y."/>
            <person name="Jogler C."/>
        </authorList>
    </citation>
    <scope>NUCLEOTIDE SEQUENCE [LARGE SCALE GENOMIC DNA]</scope>
    <source>
        <strain evidence="8 9">FF011L</strain>
    </source>
</reference>
<evidence type="ECO:0000313" key="9">
    <source>
        <dbReference type="Proteomes" id="UP000320672"/>
    </source>
</evidence>
<dbReference type="PROSITE" id="PS51007">
    <property type="entry name" value="CYTC"/>
    <property type="match status" value="1"/>
</dbReference>
<sequence precursor="true">MSKCWGICFVLCLLPLKLTFAEAAADGLQKRFARDVLPVVKAHCVECHDAETEAAGLNLVPFSDTDSVVQSHSVWEEVLDQMESGDMPPEDVSQPLVENDRAKVVRWVKDMLQQESAKQAGDPGPVYARRLSNAEYDYSIRDLTGFDLRPTSTFPVDPANEAGFDNSGESLRMSPALIKKGMDAARMVAEHLVLTPAGIRFAPHPVATDTDRDKYCVNRIVQFYKSQPTDYADYFFAAWQFQYRKELGKPEATLESIAADNQISETYLALVWETLQQSGANDSPLARLHQMFSDLPAPAELPTADDSYQPVKIECDALADYVEKARKWFEPEIEGLKVTGVHSGSQAFVLWKNGQYARHRRRPSFQFLNKQENKPAKPESEAKSDPKAESDELNVDEFSLPSKEQRKSFEADCERFCSTFPDAFYVSERGRDYLGIPKEKQQKGRLLNAGFHSMMGYYRDDQPLVELVLDADEKQQLDRLWEELDFIASAPQRQFQGMLWFERTDSGYMRDPEFDFARPEDKASLRADSIAKLSDIYLHKAKANGAGEIAVKAIEKYFDDISAQIRWVETTRSETESIHVESMIQLAAQAFRRDLQPNEIDSFRSFYRDRRETDHLSHEEAMQDLLVSILMSPHFSYRVDLLCDSDNVRALTDIELASRLSFFLWSSLPDEELRQAAASGKLHEPEVLLAQTRRMLQDPKVRGLALEFGGNWLDIRRFEEHNSVDRERFPEFNDSLRQAMLEEPIRFLIDMFQSDRPLEDLIDSSRTFVNQPLAQHYGIEFPQDGNATWREIDDASAYGRGGLLPMSVFLTKNAPGLRTSPVKRGYWVIRRLLGEVVPPPPPDVPELPASEADLGEQTLREALAMHRDHAACASCHQKIDSIGLVFEGFGPVGERRMIDLGGRKIDDSALFPDGIQRVGIAGLQEYLRAERADEFRRNVASKLLAYALGRTLILGDQVLIQSLVESDSEQPIHFRSLIEGIVTSDAFLTKRGRTNQHDRSIASGDSDER</sequence>
<dbReference type="Pfam" id="PF07637">
    <property type="entry name" value="PSD5"/>
    <property type="match status" value="1"/>
</dbReference>
<feature type="compositionally biased region" description="Basic and acidic residues" evidence="5">
    <location>
        <begin position="371"/>
        <end position="390"/>
    </location>
</feature>
<protein>
    <recommendedName>
        <fullName evidence="7">Cytochrome c domain-containing protein</fullName>
    </recommendedName>
</protein>
<accession>A0A517MJB4</accession>
<dbReference type="InterPro" id="IPR013036">
    <property type="entry name" value="DUF1587"/>
</dbReference>
<dbReference type="Pfam" id="PF07635">
    <property type="entry name" value="PSCyt1"/>
    <property type="match status" value="1"/>
</dbReference>
<dbReference type="InterPro" id="IPR011478">
    <property type="entry name" value="DUF1585"/>
</dbReference>
<feature type="chain" id="PRO_5021700286" description="Cytochrome c domain-containing protein" evidence="6">
    <location>
        <begin position="24"/>
        <end position="1009"/>
    </location>
</feature>
<feature type="signal peptide" evidence="6">
    <location>
        <begin position="1"/>
        <end position="23"/>
    </location>
</feature>
<dbReference type="SUPFAM" id="SSF46626">
    <property type="entry name" value="Cytochrome c"/>
    <property type="match status" value="1"/>
</dbReference>
<gene>
    <name evidence="8" type="ORF">FF011L_37750</name>
</gene>
<proteinExistence type="predicted"/>
<dbReference type="InterPro" id="IPR013042">
    <property type="entry name" value="DUF1592"/>
</dbReference>
<keyword evidence="6" id="KW-0732">Signal</keyword>
<dbReference type="KEGG" id="rml:FF011L_37750"/>
<evidence type="ECO:0000313" key="8">
    <source>
        <dbReference type="EMBL" id="QDS94991.1"/>
    </source>
</evidence>
<dbReference type="Proteomes" id="UP000320672">
    <property type="component" value="Chromosome"/>
</dbReference>
<keyword evidence="2 4" id="KW-0479">Metal-binding</keyword>
<evidence type="ECO:0000259" key="7">
    <source>
        <dbReference type="PROSITE" id="PS51007"/>
    </source>
</evidence>
<feature type="domain" description="Cytochrome c" evidence="7">
    <location>
        <begin position="22"/>
        <end position="112"/>
    </location>
</feature>
<evidence type="ECO:0000256" key="3">
    <source>
        <dbReference type="ARBA" id="ARBA00023004"/>
    </source>
</evidence>
<dbReference type="Pfam" id="PF07626">
    <property type="entry name" value="PSD3"/>
    <property type="match status" value="1"/>
</dbReference>
<feature type="region of interest" description="Disordered" evidence="5">
    <location>
        <begin position="362"/>
        <end position="397"/>
    </location>
</feature>
<dbReference type="RefSeq" id="WP_145352914.1">
    <property type="nucleotide sequence ID" value="NZ_CP036262.1"/>
</dbReference>
<keyword evidence="1 4" id="KW-0349">Heme</keyword>
<dbReference type="InterPro" id="IPR011429">
    <property type="entry name" value="Cyt_c_Planctomycete-type"/>
</dbReference>
<dbReference type="Pfam" id="PF07627">
    <property type="entry name" value="PSCyt3"/>
    <property type="match status" value="1"/>
</dbReference>
<dbReference type="Pfam" id="PF07624">
    <property type="entry name" value="PSD2"/>
    <property type="match status" value="1"/>
</dbReference>
<evidence type="ECO:0000256" key="2">
    <source>
        <dbReference type="ARBA" id="ARBA00022723"/>
    </source>
</evidence>
<name>A0A517MJB4_9BACT</name>
<dbReference type="EMBL" id="CP036262">
    <property type="protein sequence ID" value="QDS94991.1"/>
    <property type="molecule type" value="Genomic_DNA"/>
</dbReference>
<dbReference type="Pfam" id="PF07631">
    <property type="entry name" value="PSD4"/>
    <property type="match status" value="1"/>
</dbReference>
<evidence type="ECO:0000256" key="5">
    <source>
        <dbReference type="SAM" id="MobiDB-lite"/>
    </source>
</evidence>
<dbReference type="InterPro" id="IPR013039">
    <property type="entry name" value="DUF1588"/>
</dbReference>
<evidence type="ECO:0000256" key="6">
    <source>
        <dbReference type="SAM" id="SignalP"/>
    </source>
</evidence>
<dbReference type="OrthoDB" id="175242at2"/>
<organism evidence="8 9">
    <name type="scientific">Roseimaritima multifibrata</name>
    <dbReference type="NCBI Taxonomy" id="1930274"/>
    <lineage>
        <taxon>Bacteria</taxon>
        <taxon>Pseudomonadati</taxon>
        <taxon>Planctomycetota</taxon>
        <taxon>Planctomycetia</taxon>
        <taxon>Pirellulales</taxon>
        <taxon>Pirellulaceae</taxon>
        <taxon>Roseimaritima</taxon>
    </lineage>
</organism>
<keyword evidence="9" id="KW-1185">Reference proteome</keyword>
<keyword evidence="3 4" id="KW-0408">Iron</keyword>
<dbReference type="GO" id="GO:0046872">
    <property type="term" value="F:metal ion binding"/>
    <property type="evidence" value="ECO:0007669"/>
    <property type="project" value="UniProtKB-KW"/>
</dbReference>
<dbReference type="InterPro" id="IPR036909">
    <property type="entry name" value="Cyt_c-like_dom_sf"/>
</dbReference>
<dbReference type="InterPro" id="IPR009056">
    <property type="entry name" value="Cyt_c-like_dom"/>
</dbReference>